<dbReference type="EMBL" id="GGEC01083097">
    <property type="protein sequence ID" value="MBX63581.1"/>
    <property type="molecule type" value="Transcribed_RNA"/>
</dbReference>
<name>A0A2P2Q9C1_RHIMU</name>
<sequence>MSRKRETKFSVIPDFNGTAKLVNNFYFSTLDILDSTTKI</sequence>
<proteinExistence type="predicted"/>
<dbReference type="AlphaFoldDB" id="A0A2P2Q9C1"/>
<reference evidence="1" key="1">
    <citation type="submission" date="2018-02" db="EMBL/GenBank/DDBJ databases">
        <title>Rhizophora mucronata_Transcriptome.</title>
        <authorList>
            <person name="Meera S.P."/>
            <person name="Sreeshan A."/>
            <person name="Augustine A."/>
        </authorList>
    </citation>
    <scope>NUCLEOTIDE SEQUENCE</scope>
    <source>
        <tissue evidence="1">Leaf</tissue>
    </source>
</reference>
<protein>
    <submittedName>
        <fullName evidence="1">Uncharacterized protein</fullName>
    </submittedName>
</protein>
<evidence type="ECO:0000313" key="1">
    <source>
        <dbReference type="EMBL" id="MBX63581.1"/>
    </source>
</evidence>
<organism evidence="1">
    <name type="scientific">Rhizophora mucronata</name>
    <name type="common">Asiatic mangrove</name>
    <dbReference type="NCBI Taxonomy" id="61149"/>
    <lineage>
        <taxon>Eukaryota</taxon>
        <taxon>Viridiplantae</taxon>
        <taxon>Streptophyta</taxon>
        <taxon>Embryophyta</taxon>
        <taxon>Tracheophyta</taxon>
        <taxon>Spermatophyta</taxon>
        <taxon>Magnoliopsida</taxon>
        <taxon>eudicotyledons</taxon>
        <taxon>Gunneridae</taxon>
        <taxon>Pentapetalae</taxon>
        <taxon>rosids</taxon>
        <taxon>fabids</taxon>
        <taxon>Malpighiales</taxon>
        <taxon>Rhizophoraceae</taxon>
        <taxon>Rhizophora</taxon>
    </lineage>
</organism>
<accession>A0A2P2Q9C1</accession>